<evidence type="ECO:0000256" key="1">
    <source>
        <dbReference type="SAM" id="Phobius"/>
    </source>
</evidence>
<dbReference type="Gene3D" id="1.20.120.1630">
    <property type="match status" value="1"/>
</dbReference>
<evidence type="ECO:0000313" key="3">
    <source>
        <dbReference type="Proteomes" id="UP000606172"/>
    </source>
</evidence>
<feature type="transmembrane region" description="Helical" evidence="1">
    <location>
        <begin position="6"/>
        <end position="25"/>
    </location>
</feature>
<dbReference type="AlphaFoldDB" id="A0A919RQ33"/>
<feature type="transmembrane region" description="Helical" evidence="1">
    <location>
        <begin position="185"/>
        <end position="208"/>
    </location>
</feature>
<feature type="transmembrane region" description="Helical" evidence="1">
    <location>
        <begin position="37"/>
        <end position="60"/>
    </location>
</feature>
<keyword evidence="1" id="KW-0472">Membrane</keyword>
<protein>
    <recommendedName>
        <fullName evidence="4">Isoprenylcysteine carboxylmethyltransferase family protein</fullName>
    </recommendedName>
</protein>
<evidence type="ECO:0008006" key="4">
    <source>
        <dbReference type="Google" id="ProtNLM"/>
    </source>
</evidence>
<feature type="transmembrane region" description="Helical" evidence="1">
    <location>
        <begin position="157"/>
        <end position="179"/>
    </location>
</feature>
<organism evidence="2 3">
    <name type="scientific">Sinosporangium siamense</name>
    <dbReference type="NCBI Taxonomy" id="1367973"/>
    <lineage>
        <taxon>Bacteria</taxon>
        <taxon>Bacillati</taxon>
        <taxon>Actinomycetota</taxon>
        <taxon>Actinomycetes</taxon>
        <taxon>Streptosporangiales</taxon>
        <taxon>Streptosporangiaceae</taxon>
        <taxon>Sinosporangium</taxon>
    </lineage>
</organism>
<reference evidence="2" key="1">
    <citation type="submission" date="2021-01" db="EMBL/GenBank/DDBJ databases">
        <title>Whole genome shotgun sequence of Sinosporangium siamense NBRC 109515.</title>
        <authorList>
            <person name="Komaki H."/>
            <person name="Tamura T."/>
        </authorList>
    </citation>
    <scope>NUCLEOTIDE SEQUENCE</scope>
    <source>
        <strain evidence="2">NBRC 109515</strain>
    </source>
</reference>
<keyword evidence="3" id="KW-1185">Reference proteome</keyword>
<keyword evidence="1" id="KW-1133">Transmembrane helix</keyword>
<dbReference type="Proteomes" id="UP000606172">
    <property type="component" value="Unassembled WGS sequence"/>
</dbReference>
<feature type="transmembrane region" description="Helical" evidence="1">
    <location>
        <begin position="66"/>
        <end position="85"/>
    </location>
</feature>
<comment type="caution">
    <text evidence="2">The sequence shown here is derived from an EMBL/GenBank/DDBJ whole genome shotgun (WGS) entry which is preliminary data.</text>
</comment>
<keyword evidence="1" id="KW-0812">Transmembrane</keyword>
<feature type="transmembrane region" description="Helical" evidence="1">
    <location>
        <begin position="125"/>
        <end position="145"/>
    </location>
</feature>
<evidence type="ECO:0000313" key="2">
    <source>
        <dbReference type="EMBL" id="GII96569.1"/>
    </source>
</evidence>
<dbReference type="EMBL" id="BOOW01000045">
    <property type="protein sequence ID" value="GII96569.1"/>
    <property type="molecule type" value="Genomic_DNA"/>
</dbReference>
<gene>
    <name evidence="2" type="ORF">Ssi02_68000</name>
</gene>
<sequence length="417" mass="44458">MNDPALIRGLGLLIPVAGLMVALAVRRPGERDIAAVILATAWNLLALAVVNGLALSLGWWTFAAEGAVVAGVPVDLLLGWAILWGAIPAHVGVNLPLALTAAVAIWLDLGFMPLAAPVVRLGPDWLYGEAVAVVFSLVPGLLLARWTTRDERLVPRVLLQVGLAGGLMVALPVLLTGVWQRPAWMLGLTVQVFAVPALMGLAAVREFAVTGLGTPLPYDPPKRLVTSGPYGYVANPMQLSITLGMLVFAPLDLRFFGAAVTAFAYGAGLASWHEGQKLSAKYGTAWAAYRRDVRPWIPRLRPYHGISPAEVYISHTCGQCHPLVGWIGKRRPVALTVLPAECHAAGLRRMTYVRADGVRAEGVAAFAHVTQHLHLGWALVGWALSMPGVTWFAQLGVDAFGSPPRIIPVSPDGRDMS</sequence>
<name>A0A919RQ33_9ACTN</name>
<accession>A0A919RQ33</accession>
<dbReference type="RefSeq" id="WP_204031563.1">
    <property type="nucleotide sequence ID" value="NZ_BOOW01000045.1"/>
</dbReference>
<proteinExistence type="predicted"/>
<feature type="transmembrane region" description="Helical" evidence="1">
    <location>
        <begin position="97"/>
        <end position="119"/>
    </location>
</feature>